<dbReference type="AlphaFoldDB" id="A0A6H5IVC5"/>
<keyword evidence="3" id="KW-1185">Reference proteome</keyword>
<dbReference type="Proteomes" id="UP000479190">
    <property type="component" value="Unassembled WGS sequence"/>
</dbReference>
<feature type="compositionally biased region" description="Basic and acidic residues" evidence="1">
    <location>
        <begin position="52"/>
        <end position="68"/>
    </location>
</feature>
<evidence type="ECO:0000313" key="2">
    <source>
        <dbReference type="EMBL" id="CAB0038802.1"/>
    </source>
</evidence>
<dbReference type="EMBL" id="CADCXV010000928">
    <property type="protein sequence ID" value="CAB0038802.1"/>
    <property type="molecule type" value="Genomic_DNA"/>
</dbReference>
<name>A0A6H5IVC5_9HYME</name>
<sequence>MTMRNNRGRHDDYERYGTGTATESMRQRSRGIRNRDNNGNARTATRDAQTNDPRRPRRELDESTNSKEKLDTQIHTLTNYTYISDKIYEIGQLKTLSAISYAKVRQIYRSIQEANENDNHQSNDENEIQCIRNLLRKSPPSLKSAEEAIREEFEEIIQCPDSHQGLKKDLRAKLKSIL</sequence>
<evidence type="ECO:0000256" key="1">
    <source>
        <dbReference type="SAM" id="MobiDB-lite"/>
    </source>
</evidence>
<feature type="region of interest" description="Disordered" evidence="1">
    <location>
        <begin position="1"/>
        <end position="68"/>
    </location>
</feature>
<protein>
    <submittedName>
        <fullName evidence="2">Uncharacterized protein</fullName>
    </submittedName>
</protein>
<organism evidence="2 3">
    <name type="scientific">Trichogramma brassicae</name>
    <dbReference type="NCBI Taxonomy" id="86971"/>
    <lineage>
        <taxon>Eukaryota</taxon>
        <taxon>Metazoa</taxon>
        <taxon>Ecdysozoa</taxon>
        <taxon>Arthropoda</taxon>
        <taxon>Hexapoda</taxon>
        <taxon>Insecta</taxon>
        <taxon>Pterygota</taxon>
        <taxon>Neoptera</taxon>
        <taxon>Endopterygota</taxon>
        <taxon>Hymenoptera</taxon>
        <taxon>Apocrita</taxon>
        <taxon>Proctotrupomorpha</taxon>
        <taxon>Chalcidoidea</taxon>
        <taxon>Trichogrammatidae</taxon>
        <taxon>Trichogramma</taxon>
    </lineage>
</organism>
<feature type="compositionally biased region" description="Polar residues" evidence="1">
    <location>
        <begin position="37"/>
        <end position="51"/>
    </location>
</feature>
<proteinExistence type="predicted"/>
<gene>
    <name evidence="2" type="ORF">TBRA_LOCUS10569</name>
</gene>
<reference evidence="2 3" key="1">
    <citation type="submission" date="2020-02" db="EMBL/GenBank/DDBJ databases">
        <authorList>
            <person name="Ferguson B K."/>
        </authorList>
    </citation>
    <scope>NUCLEOTIDE SEQUENCE [LARGE SCALE GENOMIC DNA]</scope>
</reference>
<evidence type="ECO:0000313" key="3">
    <source>
        <dbReference type="Proteomes" id="UP000479190"/>
    </source>
</evidence>
<accession>A0A6H5IVC5</accession>